<organism evidence="1">
    <name type="scientific">Odontella aurita</name>
    <dbReference type="NCBI Taxonomy" id="265563"/>
    <lineage>
        <taxon>Eukaryota</taxon>
        <taxon>Sar</taxon>
        <taxon>Stramenopiles</taxon>
        <taxon>Ochrophyta</taxon>
        <taxon>Bacillariophyta</taxon>
        <taxon>Mediophyceae</taxon>
        <taxon>Biddulphiophycidae</taxon>
        <taxon>Eupodiscales</taxon>
        <taxon>Odontellaceae</taxon>
        <taxon>Odontella</taxon>
    </lineage>
</organism>
<accession>A0A7S4MYN2</accession>
<dbReference type="AlphaFoldDB" id="A0A7S4MYN2"/>
<sequence length="164" mass="18917">MRQHSRNNEAKNRRKSEYVKVVPGRPIEKHGRNTVLCLSMGWMRTKRRLRETIRCLRPLIISLLACYVEKILIPLDEKGVKTRHTCRATMVSFISFVFDLSKPLHIMHNSTGLYCAGSADHQSTTYAFSGCVILRSWPLVVVCSLSGCWIFETRDTRHERHDGT</sequence>
<dbReference type="EMBL" id="HBKQ01032343">
    <property type="protein sequence ID" value="CAE2252533.1"/>
    <property type="molecule type" value="Transcribed_RNA"/>
</dbReference>
<evidence type="ECO:0000313" key="1">
    <source>
        <dbReference type="EMBL" id="CAE2252533.1"/>
    </source>
</evidence>
<name>A0A7S4MYN2_9STRA</name>
<proteinExistence type="predicted"/>
<reference evidence="1" key="1">
    <citation type="submission" date="2021-01" db="EMBL/GenBank/DDBJ databases">
        <authorList>
            <person name="Corre E."/>
            <person name="Pelletier E."/>
            <person name="Niang G."/>
            <person name="Scheremetjew M."/>
            <person name="Finn R."/>
            <person name="Kale V."/>
            <person name="Holt S."/>
            <person name="Cochrane G."/>
            <person name="Meng A."/>
            <person name="Brown T."/>
            <person name="Cohen L."/>
        </authorList>
    </citation>
    <scope>NUCLEOTIDE SEQUENCE</scope>
    <source>
        <strain evidence="1">Isolate 1302-5</strain>
    </source>
</reference>
<protein>
    <submittedName>
        <fullName evidence="1">Uncharacterized protein</fullName>
    </submittedName>
</protein>
<gene>
    <name evidence="1" type="ORF">OAUR00152_LOCUS22081</name>
</gene>